<keyword evidence="5" id="KW-1185">Reference proteome</keyword>
<dbReference type="InterPro" id="IPR049172">
    <property type="entry name" value="DUF6857_pln"/>
</dbReference>
<reference evidence="4" key="1">
    <citation type="submission" date="2019-12" db="EMBL/GenBank/DDBJ databases">
        <authorList>
            <person name="Scholes J."/>
        </authorList>
    </citation>
    <scope>NUCLEOTIDE SEQUENCE</scope>
</reference>
<feature type="domain" description="DUF936" evidence="2">
    <location>
        <begin position="4"/>
        <end position="123"/>
    </location>
</feature>
<protein>
    <submittedName>
        <fullName evidence="4">Uncharacterized protein</fullName>
    </submittedName>
</protein>
<organism evidence="4 5">
    <name type="scientific">Striga hermonthica</name>
    <name type="common">Purple witchweed</name>
    <name type="synonym">Buchnera hermonthica</name>
    <dbReference type="NCBI Taxonomy" id="68872"/>
    <lineage>
        <taxon>Eukaryota</taxon>
        <taxon>Viridiplantae</taxon>
        <taxon>Streptophyta</taxon>
        <taxon>Embryophyta</taxon>
        <taxon>Tracheophyta</taxon>
        <taxon>Spermatophyta</taxon>
        <taxon>Magnoliopsida</taxon>
        <taxon>eudicotyledons</taxon>
        <taxon>Gunneridae</taxon>
        <taxon>Pentapetalae</taxon>
        <taxon>asterids</taxon>
        <taxon>lamiids</taxon>
        <taxon>Lamiales</taxon>
        <taxon>Orobanchaceae</taxon>
        <taxon>Buchnereae</taxon>
        <taxon>Striga</taxon>
    </lineage>
</organism>
<dbReference type="PANTHER" id="PTHR31928">
    <property type="entry name" value="EXPRESSED PROTEIN"/>
    <property type="match status" value="1"/>
</dbReference>
<feature type="domain" description="DUF6857" evidence="3">
    <location>
        <begin position="340"/>
        <end position="633"/>
    </location>
</feature>
<feature type="compositionally biased region" description="Basic and acidic residues" evidence="1">
    <location>
        <begin position="172"/>
        <end position="181"/>
    </location>
</feature>
<feature type="region of interest" description="Disordered" evidence="1">
    <location>
        <begin position="157"/>
        <end position="195"/>
    </location>
</feature>
<dbReference type="Pfam" id="PF06075">
    <property type="entry name" value="DUF936"/>
    <property type="match status" value="1"/>
</dbReference>
<gene>
    <name evidence="4" type="ORF">SHERM_10194</name>
</gene>
<sequence length="641" mass="69901">MATLKDGALLKLLDDMKSDADDAVLVDDPPKPVLLQIRSIIPVLEEGDLWPNRGFFLKVADSTHALYVSLSEEQNEMILGNKLKLGQYIYVQRLRKSHPVPLLKGVSPIPGRRACEGSPEDIILSGDFSSKVLEASPVESEVEKGVILEKTVSRNPSSSRIKARGGASDSESSGKKKEGLKCRSSSASKSRPGDIASDKYGFSADEFKKIGFSDVGLWPRSRASSVDNDSDGDSVISSCSSHVSKRRSWLESEILGVKEIFDSTVVRHDIKFPPRSRSANVSPVRSVRYDSSDDNLSSVSRRRSIGSAKRVIKSSNKSQVPVPKVGNNLQNLNSLCGLVCERKGAESGILWSSLPSNLVKLGKEVVRQRDNALLAASDALQEACASERLLNSLSTLSQFPLAEGEDLQPHVDRFFKLQHELARTALIMQSLTTISPFGPGPVPDPCTTTQTNSIKDTLDTALERKKKAMTWLKSAVALDLSTGGTPKKRSSPAAPLKCVESSKFCSNSKSIVKRSRVLNHHDSPLVLLGSAREDQPEWARGGSLGLCAELATCLQEECRKLFLGYVERYLEEVETRIGSDVEDNAEVAGMMYKVKMVSDWLDLIGSEGGGAHERVRAKIYGILLSNVERTAVAFERAKGTF</sequence>
<evidence type="ECO:0000256" key="1">
    <source>
        <dbReference type="SAM" id="MobiDB-lite"/>
    </source>
</evidence>
<name>A0A9N7MDW7_STRHE</name>
<evidence type="ECO:0000313" key="4">
    <source>
        <dbReference type="EMBL" id="CAA0807468.1"/>
    </source>
</evidence>
<dbReference type="InterPro" id="IPR048297">
    <property type="entry name" value="DUF936_dom_pln"/>
</dbReference>
<dbReference type="EMBL" id="CACSLK010001140">
    <property type="protein sequence ID" value="CAA0807468.1"/>
    <property type="molecule type" value="Genomic_DNA"/>
</dbReference>
<dbReference type="Proteomes" id="UP001153555">
    <property type="component" value="Unassembled WGS sequence"/>
</dbReference>
<accession>A0A9N7MDW7</accession>
<evidence type="ECO:0000259" key="2">
    <source>
        <dbReference type="Pfam" id="PF06075"/>
    </source>
</evidence>
<evidence type="ECO:0000259" key="3">
    <source>
        <dbReference type="Pfam" id="PF21647"/>
    </source>
</evidence>
<dbReference type="Pfam" id="PF21647">
    <property type="entry name" value="DUF6857"/>
    <property type="match status" value="1"/>
</dbReference>
<proteinExistence type="predicted"/>
<dbReference type="PANTHER" id="PTHR31928:SF12">
    <property type="entry name" value="DUF3741 DOMAIN-CONTAINING PROTEIN"/>
    <property type="match status" value="1"/>
</dbReference>
<dbReference type="AlphaFoldDB" id="A0A9N7MDW7"/>
<dbReference type="OrthoDB" id="773154at2759"/>
<comment type="caution">
    <text evidence="4">The sequence shown here is derived from an EMBL/GenBank/DDBJ whole genome shotgun (WGS) entry which is preliminary data.</text>
</comment>
<dbReference type="InterPro" id="IPR010341">
    <property type="entry name" value="DUF936_pln"/>
</dbReference>
<evidence type="ECO:0000313" key="5">
    <source>
        <dbReference type="Proteomes" id="UP001153555"/>
    </source>
</evidence>